<evidence type="ECO:0000313" key="2">
    <source>
        <dbReference type="Proteomes" id="UP001190700"/>
    </source>
</evidence>
<comment type="caution">
    <text evidence="1">The sequence shown here is derived from an EMBL/GenBank/DDBJ whole genome shotgun (WGS) entry which is preliminary data.</text>
</comment>
<dbReference type="Proteomes" id="UP001190700">
    <property type="component" value="Unassembled WGS sequence"/>
</dbReference>
<dbReference type="AlphaFoldDB" id="A0AAE0FB49"/>
<organism evidence="1 2">
    <name type="scientific">Cymbomonas tetramitiformis</name>
    <dbReference type="NCBI Taxonomy" id="36881"/>
    <lineage>
        <taxon>Eukaryota</taxon>
        <taxon>Viridiplantae</taxon>
        <taxon>Chlorophyta</taxon>
        <taxon>Pyramimonadophyceae</taxon>
        <taxon>Pyramimonadales</taxon>
        <taxon>Pyramimonadaceae</taxon>
        <taxon>Cymbomonas</taxon>
    </lineage>
</organism>
<protein>
    <submittedName>
        <fullName evidence="1">Uncharacterized protein</fullName>
    </submittedName>
</protein>
<accession>A0AAE0FB49</accession>
<evidence type="ECO:0000313" key="1">
    <source>
        <dbReference type="EMBL" id="KAK3256422.1"/>
    </source>
</evidence>
<dbReference type="EMBL" id="LGRX02021671">
    <property type="protein sequence ID" value="KAK3256422.1"/>
    <property type="molecule type" value="Genomic_DNA"/>
</dbReference>
<reference evidence="1 2" key="1">
    <citation type="journal article" date="2015" name="Genome Biol. Evol.">
        <title>Comparative Genomics of a Bacterivorous Green Alga Reveals Evolutionary Causalities and Consequences of Phago-Mixotrophic Mode of Nutrition.</title>
        <authorList>
            <person name="Burns J.A."/>
            <person name="Paasch A."/>
            <person name="Narechania A."/>
            <person name="Kim E."/>
        </authorList>
    </citation>
    <scope>NUCLEOTIDE SEQUENCE [LARGE SCALE GENOMIC DNA]</scope>
    <source>
        <strain evidence="1 2">PLY_AMNH</strain>
    </source>
</reference>
<sequence>MSKRAFSWENLPSHVLLQCFLNVVGPEALAPVVAPEQAPEEHEAQRPFEINGGRASYQVLPHDAFGWRLQDLARHIDEWERQIAEQATLASQELFTQLQLEVQEEYELMKTSLIQGFKILWPHG</sequence>
<keyword evidence="2" id="KW-1185">Reference proteome</keyword>
<proteinExistence type="predicted"/>
<gene>
    <name evidence="1" type="ORF">CYMTET_34443</name>
</gene>
<name>A0AAE0FB49_9CHLO</name>